<dbReference type="FunFam" id="1.20.58.220:FF:000004">
    <property type="entry name" value="Phosphate-specific transport system accessory protein PhoU"/>
    <property type="match status" value="1"/>
</dbReference>
<dbReference type="GO" id="GO:0045936">
    <property type="term" value="P:negative regulation of phosphate metabolic process"/>
    <property type="evidence" value="ECO:0007669"/>
    <property type="project" value="InterPro"/>
</dbReference>
<organism evidence="8">
    <name type="scientific">hydrothermal vent metagenome</name>
    <dbReference type="NCBI Taxonomy" id="652676"/>
    <lineage>
        <taxon>unclassified sequences</taxon>
        <taxon>metagenomes</taxon>
        <taxon>ecological metagenomes</taxon>
    </lineage>
</organism>
<dbReference type="InterPro" id="IPR028366">
    <property type="entry name" value="PhoU"/>
</dbReference>
<keyword evidence="4" id="KW-0813">Transport</keyword>
<dbReference type="Gene3D" id="1.20.58.220">
    <property type="entry name" value="Phosphate transport system protein phou homolog 2, domain 2"/>
    <property type="match status" value="2"/>
</dbReference>
<evidence type="ECO:0000256" key="3">
    <source>
        <dbReference type="ARBA" id="ARBA00011738"/>
    </source>
</evidence>
<dbReference type="SUPFAM" id="SSF109755">
    <property type="entry name" value="PhoU-like"/>
    <property type="match status" value="1"/>
</dbReference>
<comment type="subcellular location">
    <subcellularLocation>
        <location evidence="1">Cytoplasm</location>
    </subcellularLocation>
</comment>
<dbReference type="InterPro" id="IPR026022">
    <property type="entry name" value="PhoU_dom"/>
</dbReference>
<evidence type="ECO:0000256" key="2">
    <source>
        <dbReference type="ARBA" id="ARBA00008107"/>
    </source>
</evidence>
<accession>A0A3B0RDE8</accession>
<gene>
    <name evidence="8" type="ORF">MNBD_ALPHA02-278</name>
</gene>
<name>A0A3B0RDE8_9ZZZZ</name>
<evidence type="ECO:0000313" key="8">
    <source>
        <dbReference type="EMBL" id="VAV86906.1"/>
    </source>
</evidence>
<dbReference type="EMBL" id="UOED01000017">
    <property type="protein sequence ID" value="VAV86906.1"/>
    <property type="molecule type" value="Genomic_DNA"/>
</dbReference>
<reference evidence="8" key="1">
    <citation type="submission" date="2018-06" db="EMBL/GenBank/DDBJ databases">
        <authorList>
            <person name="Zhirakovskaya E."/>
        </authorList>
    </citation>
    <scope>NUCLEOTIDE SEQUENCE</scope>
</reference>
<dbReference type="NCBIfam" id="TIGR02135">
    <property type="entry name" value="phoU_full"/>
    <property type="match status" value="1"/>
</dbReference>
<keyword evidence="5" id="KW-0963">Cytoplasm</keyword>
<keyword evidence="6" id="KW-0592">Phosphate transport</keyword>
<dbReference type="InterPro" id="IPR038078">
    <property type="entry name" value="PhoU-like_sf"/>
</dbReference>
<comment type="similarity">
    <text evidence="2">Belongs to the PhoU family.</text>
</comment>
<dbReference type="Pfam" id="PF01895">
    <property type="entry name" value="PhoU"/>
    <property type="match status" value="2"/>
</dbReference>
<proteinExistence type="inferred from homology"/>
<sequence length="237" mass="27195">MSQNHILSSFDEELNNLRANIVKMGLLVEEQYKNALIALKEKDKELAEKVRKTDRIIDQMDTEIEKQAIHMIALRSPVADDLRDIVSTIKISSGLERIGDYAKNLAKRVMVVRHKKTISVSSGLIDQMVSQIRSMITDVIDAYITRDIEKAIDVWQRDKAVDNLYNSLFRELLTYMMENPEYITPATHLLFIAKNIERAGDHATNIAELVYYINAGELLAHKRPKDDSSNYVEIEMD</sequence>
<dbReference type="AlphaFoldDB" id="A0A3B0RDE8"/>
<dbReference type="PIRSF" id="PIRSF003107">
    <property type="entry name" value="PhoU"/>
    <property type="match status" value="1"/>
</dbReference>
<dbReference type="GO" id="GO:0006817">
    <property type="term" value="P:phosphate ion transport"/>
    <property type="evidence" value="ECO:0007669"/>
    <property type="project" value="UniProtKB-KW"/>
</dbReference>
<evidence type="ECO:0000256" key="4">
    <source>
        <dbReference type="ARBA" id="ARBA00022448"/>
    </source>
</evidence>
<comment type="subunit">
    <text evidence="3">Homodimer.</text>
</comment>
<feature type="domain" description="PhoU" evidence="7">
    <location>
        <begin position="21"/>
        <end position="109"/>
    </location>
</feature>
<evidence type="ECO:0000259" key="7">
    <source>
        <dbReference type="Pfam" id="PF01895"/>
    </source>
</evidence>
<dbReference type="GO" id="GO:0005737">
    <property type="term" value="C:cytoplasm"/>
    <property type="evidence" value="ECO:0007669"/>
    <property type="project" value="UniProtKB-SubCell"/>
</dbReference>
<dbReference type="PANTHER" id="PTHR42930:SF3">
    <property type="entry name" value="PHOSPHATE-SPECIFIC TRANSPORT SYSTEM ACCESSORY PROTEIN PHOU"/>
    <property type="match status" value="1"/>
</dbReference>
<evidence type="ECO:0000256" key="1">
    <source>
        <dbReference type="ARBA" id="ARBA00004496"/>
    </source>
</evidence>
<evidence type="ECO:0000256" key="5">
    <source>
        <dbReference type="ARBA" id="ARBA00022490"/>
    </source>
</evidence>
<dbReference type="GO" id="GO:0030643">
    <property type="term" value="P:intracellular phosphate ion homeostasis"/>
    <property type="evidence" value="ECO:0007669"/>
    <property type="project" value="InterPro"/>
</dbReference>
<evidence type="ECO:0000256" key="6">
    <source>
        <dbReference type="ARBA" id="ARBA00022592"/>
    </source>
</evidence>
<protein>
    <submittedName>
        <fullName evidence="8">Phosphate transport system regulatory protein PhoU</fullName>
    </submittedName>
</protein>
<dbReference type="PANTHER" id="PTHR42930">
    <property type="entry name" value="PHOSPHATE-SPECIFIC TRANSPORT SYSTEM ACCESSORY PROTEIN PHOU"/>
    <property type="match status" value="1"/>
</dbReference>
<feature type="domain" description="PhoU" evidence="7">
    <location>
        <begin position="125"/>
        <end position="210"/>
    </location>
</feature>